<gene>
    <name evidence="3" type="ORF">VB774_21330</name>
</gene>
<keyword evidence="4" id="KW-1185">Reference proteome</keyword>
<feature type="transmembrane region" description="Helical" evidence="2">
    <location>
        <begin position="92"/>
        <end position="110"/>
    </location>
</feature>
<keyword evidence="1" id="KW-0175">Coiled coil</keyword>
<name>A0ABU5TPE7_9CYAN</name>
<feature type="transmembrane region" description="Helical" evidence="2">
    <location>
        <begin position="116"/>
        <end position="141"/>
    </location>
</feature>
<evidence type="ECO:0000313" key="4">
    <source>
        <dbReference type="Proteomes" id="UP001301388"/>
    </source>
</evidence>
<evidence type="ECO:0000256" key="1">
    <source>
        <dbReference type="SAM" id="Coils"/>
    </source>
</evidence>
<sequence length="259" mass="29348">MGNFIGWLGALLLIFLAGFGLTQWLNLPFGNFIDWVIGASIFVWLIIIVTVPWNVYFQSKAVLNQATISKEKGINVDDNQLPYVRSLAQKSLGLALGLHVISAIALYVLASSGIGTIGYVGAIAALLLTILRPAISAYEYISQRLRAISRQIDYPREDVMELRQRFANLEESVRQINEQLNEQLSSENPYSWVAKYIQFSEETRKDLSRLGANVEDLRATNDREHERLVRESRQAIAQLSTDSQFLEHVREIIRFFKSA</sequence>
<keyword evidence="2" id="KW-0472">Membrane</keyword>
<proteinExistence type="predicted"/>
<feature type="coiled-coil region" evidence="1">
    <location>
        <begin position="159"/>
        <end position="220"/>
    </location>
</feature>
<keyword evidence="2" id="KW-1133">Transmembrane helix</keyword>
<accession>A0ABU5TPE7</accession>
<feature type="transmembrane region" description="Helical" evidence="2">
    <location>
        <begin position="32"/>
        <end position="56"/>
    </location>
</feature>
<protein>
    <submittedName>
        <fullName evidence="3">Uncharacterized protein</fullName>
    </submittedName>
</protein>
<evidence type="ECO:0000313" key="3">
    <source>
        <dbReference type="EMBL" id="MEA5480181.1"/>
    </source>
</evidence>
<reference evidence="3 4" key="1">
    <citation type="submission" date="2023-12" db="EMBL/GenBank/DDBJ databases">
        <title>Baltic Sea Cyanobacteria.</title>
        <authorList>
            <person name="Delbaje E."/>
            <person name="Fewer D.P."/>
            <person name="Shishido T.K."/>
        </authorList>
    </citation>
    <scope>NUCLEOTIDE SEQUENCE [LARGE SCALE GENOMIC DNA]</scope>
    <source>
        <strain evidence="3 4">UHCC 0370</strain>
    </source>
</reference>
<evidence type="ECO:0000256" key="2">
    <source>
        <dbReference type="SAM" id="Phobius"/>
    </source>
</evidence>
<organism evidence="3 4">
    <name type="scientific">Pseudanabaena galeata UHCC 0370</name>
    <dbReference type="NCBI Taxonomy" id="3110310"/>
    <lineage>
        <taxon>Bacteria</taxon>
        <taxon>Bacillati</taxon>
        <taxon>Cyanobacteriota</taxon>
        <taxon>Cyanophyceae</taxon>
        <taxon>Pseudanabaenales</taxon>
        <taxon>Pseudanabaenaceae</taxon>
        <taxon>Pseudanabaena</taxon>
    </lineage>
</organism>
<dbReference type="Proteomes" id="UP001301388">
    <property type="component" value="Unassembled WGS sequence"/>
</dbReference>
<keyword evidence="2" id="KW-0812">Transmembrane</keyword>
<dbReference type="EMBL" id="JAYGIE010000112">
    <property type="protein sequence ID" value="MEA5480181.1"/>
    <property type="molecule type" value="Genomic_DNA"/>
</dbReference>
<comment type="caution">
    <text evidence="3">The sequence shown here is derived from an EMBL/GenBank/DDBJ whole genome shotgun (WGS) entry which is preliminary data.</text>
</comment>
<dbReference type="RefSeq" id="WP_281009145.1">
    <property type="nucleotide sequence ID" value="NZ_JAYGIE010000112.1"/>
</dbReference>